<evidence type="ECO:0000256" key="2">
    <source>
        <dbReference type="ARBA" id="ARBA00022840"/>
    </source>
</evidence>
<dbReference type="InterPro" id="IPR025662">
    <property type="entry name" value="Sigma_54_int_dom_ATP-bd_1"/>
</dbReference>
<dbReference type="InterPro" id="IPR025944">
    <property type="entry name" value="Sigma_54_int_dom_CS"/>
</dbReference>
<proteinExistence type="predicted"/>
<dbReference type="InterPro" id="IPR058031">
    <property type="entry name" value="AAA_lid_NorR"/>
</dbReference>
<evidence type="ECO:0000313" key="9">
    <source>
        <dbReference type="Proteomes" id="UP001160301"/>
    </source>
</evidence>
<feature type="compositionally biased region" description="Low complexity" evidence="6">
    <location>
        <begin position="422"/>
        <end position="435"/>
    </location>
</feature>
<dbReference type="SMART" id="SM00382">
    <property type="entry name" value="AAA"/>
    <property type="match status" value="1"/>
</dbReference>
<evidence type="ECO:0000256" key="4">
    <source>
        <dbReference type="ARBA" id="ARBA00023125"/>
    </source>
</evidence>
<dbReference type="Pfam" id="PF25601">
    <property type="entry name" value="AAA_lid_14"/>
    <property type="match status" value="1"/>
</dbReference>
<dbReference type="PROSITE" id="PS50045">
    <property type="entry name" value="SIGMA54_INTERACT_4"/>
    <property type="match status" value="1"/>
</dbReference>
<dbReference type="InterPro" id="IPR002197">
    <property type="entry name" value="HTH_Fis"/>
</dbReference>
<comment type="caution">
    <text evidence="8">The sequence shown here is derived from an EMBL/GenBank/DDBJ whole genome shotgun (WGS) entry which is preliminary data.</text>
</comment>
<keyword evidence="1" id="KW-0547">Nucleotide-binding</keyword>
<dbReference type="InterPro" id="IPR002078">
    <property type="entry name" value="Sigma_54_int"/>
</dbReference>
<gene>
    <name evidence="8" type="ORF">QHF89_42355</name>
</gene>
<dbReference type="Gene3D" id="3.40.50.300">
    <property type="entry name" value="P-loop containing nucleotide triphosphate hydrolases"/>
    <property type="match status" value="1"/>
</dbReference>
<keyword evidence="4" id="KW-0238">DNA-binding</keyword>
<sequence>MRRDRAIEDVSTAIGKKRGGTKAARVVPALTIVAHPNADRVGERALLDALAPGKELELSRNAPDFTRPGAVLGAGLGDPFVSRKPIRLAPTESGGIVLRAGDAGTDVVVGARVRGSVEIEAADIDAGVPITLADRVVLLLHRIELDVEDGPVALGMIGQSAGIRRVRSMLERVADLPVPVLIRGETGTGKELVARALHERSPRRQKPFVSVNLGAIPRELAAAELFGTEKGAFTGATSDRSGFFRAAQGGTLFLDEVGEAPPEVQVMLLRVLEAGEFYPVGGRTPHSTDVRLVAATDANLEEHIREGRFKAPLLHRLAGYELRLPPLRERREDLGILLHHFAREELQSIGEAHKLAPKDPYAEPWMPATLAARLVRFSWPGNIRQLRNVARQLVIGSRGQARLLVDPRLDAELEERAPAPAPGGSAPSAREAASAPRRKPSDVHEEELTAALQEHAWDLKAAADKLGIPRSSMYDLIERCPSIRTAGDLRAEEIERSHREHAGDLDRMAAALKVSRRALQRRVKEMGLG</sequence>
<dbReference type="InterPro" id="IPR025943">
    <property type="entry name" value="Sigma_54_int_dom_ATP-bd_2"/>
</dbReference>
<organism evidence="8 9">
    <name type="scientific">Polyangium sorediatum</name>
    <dbReference type="NCBI Taxonomy" id="889274"/>
    <lineage>
        <taxon>Bacteria</taxon>
        <taxon>Pseudomonadati</taxon>
        <taxon>Myxococcota</taxon>
        <taxon>Polyangia</taxon>
        <taxon>Polyangiales</taxon>
        <taxon>Polyangiaceae</taxon>
        <taxon>Polyangium</taxon>
    </lineage>
</organism>
<keyword evidence="3" id="KW-0805">Transcription regulation</keyword>
<keyword evidence="9" id="KW-1185">Reference proteome</keyword>
<keyword evidence="2" id="KW-0067">ATP-binding</keyword>
<reference evidence="8 9" key="1">
    <citation type="submission" date="2023-04" db="EMBL/GenBank/DDBJ databases">
        <title>The genome sequence of Polyangium sorediatum DSM14670.</title>
        <authorList>
            <person name="Zhang X."/>
        </authorList>
    </citation>
    <scope>NUCLEOTIDE SEQUENCE [LARGE SCALE GENOMIC DNA]</scope>
    <source>
        <strain evidence="8 9">DSM 14670</strain>
    </source>
</reference>
<dbReference type="PROSITE" id="PS00676">
    <property type="entry name" value="SIGMA54_INTERACT_2"/>
    <property type="match status" value="1"/>
</dbReference>
<name>A0ABT6P6I7_9BACT</name>
<evidence type="ECO:0000256" key="5">
    <source>
        <dbReference type="ARBA" id="ARBA00023163"/>
    </source>
</evidence>
<evidence type="ECO:0000256" key="6">
    <source>
        <dbReference type="SAM" id="MobiDB-lite"/>
    </source>
</evidence>
<evidence type="ECO:0000313" key="8">
    <source>
        <dbReference type="EMBL" id="MDI1436222.1"/>
    </source>
</evidence>
<feature type="domain" description="Sigma-54 factor interaction" evidence="7">
    <location>
        <begin position="156"/>
        <end position="395"/>
    </location>
</feature>
<keyword evidence="5" id="KW-0804">Transcription</keyword>
<dbReference type="Pfam" id="PF00158">
    <property type="entry name" value="Sigma54_activat"/>
    <property type="match status" value="1"/>
</dbReference>
<dbReference type="Gene3D" id="1.10.8.60">
    <property type="match status" value="1"/>
</dbReference>
<evidence type="ECO:0000259" key="7">
    <source>
        <dbReference type="PROSITE" id="PS50045"/>
    </source>
</evidence>
<feature type="region of interest" description="Disordered" evidence="6">
    <location>
        <begin position="416"/>
        <end position="445"/>
    </location>
</feature>
<dbReference type="RefSeq" id="WP_136968111.1">
    <property type="nucleotide sequence ID" value="NZ_JARZHI010000076.1"/>
</dbReference>
<dbReference type="CDD" id="cd00009">
    <property type="entry name" value="AAA"/>
    <property type="match status" value="1"/>
</dbReference>
<dbReference type="PANTHER" id="PTHR32071:SF57">
    <property type="entry name" value="C4-DICARBOXYLATE TRANSPORT TRANSCRIPTIONAL REGULATORY PROTEIN DCTD"/>
    <property type="match status" value="1"/>
</dbReference>
<dbReference type="Pfam" id="PF02954">
    <property type="entry name" value="HTH_8"/>
    <property type="match status" value="1"/>
</dbReference>
<protein>
    <submittedName>
        <fullName evidence="8">Sigma-54 dependent transcriptional regulator</fullName>
    </submittedName>
</protein>
<evidence type="ECO:0000256" key="3">
    <source>
        <dbReference type="ARBA" id="ARBA00023015"/>
    </source>
</evidence>
<dbReference type="InterPro" id="IPR003593">
    <property type="entry name" value="AAA+_ATPase"/>
</dbReference>
<dbReference type="PROSITE" id="PS00688">
    <property type="entry name" value="SIGMA54_INTERACT_3"/>
    <property type="match status" value="1"/>
</dbReference>
<dbReference type="PROSITE" id="PS00675">
    <property type="entry name" value="SIGMA54_INTERACT_1"/>
    <property type="match status" value="1"/>
</dbReference>
<dbReference type="SUPFAM" id="SSF52540">
    <property type="entry name" value="P-loop containing nucleoside triphosphate hydrolases"/>
    <property type="match status" value="1"/>
</dbReference>
<dbReference type="InterPro" id="IPR027417">
    <property type="entry name" value="P-loop_NTPase"/>
</dbReference>
<dbReference type="PANTHER" id="PTHR32071">
    <property type="entry name" value="TRANSCRIPTIONAL REGULATORY PROTEIN"/>
    <property type="match status" value="1"/>
</dbReference>
<accession>A0ABT6P6I7</accession>
<dbReference type="Proteomes" id="UP001160301">
    <property type="component" value="Unassembled WGS sequence"/>
</dbReference>
<dbReference type="Gene3D" id="1.10.10.60">
    <property type="entry name" value="Homeodomain-like"/>
    <property type="match status" value="1"/>
</dbReference>
<evidence type="ECO:0000256" key="1">
    <source>
        <dbReference type="ARBA" id="ARBA00022741"/>
    </source>
</evidence>
<dbReference type="EMBL" id="JARZHI010000076">
    <property type="protein sequence ID" value="MDI1436222.1"/>
    <property type="molecule type" value="Genomic_DNA"/>
</dbReference>